<protein>
    <submittedName>
        <fullName evidence="2">MFS transporter</fullName>
    </submittedName>
</protein>
<reference evidence="2 3" key="1">
    <citation type="journal article" date="2019" name="Int. J. Syst. Evol. Microbiol.">
        <title>The Global Catalogue of Microorganisms (GCM) 10K type strain sequencing project: providing services to taxonomists for standard genome sequencing and annotation.</title>
        <authorList>
            <consortium name="The Broad Institute Genomics Platform"/>
            <consortium name="The Broad Institute Genome Sequencing Center for Infectious Disease"/>
            <person name="Wu L."/>
            <person name="Ma J."/>
        </authorList>
    </citation>
    <scope>NUCLEOTIDE SEQUENCE [LARGE SCALE GENOMIC DNA]</scope>
    <source>
        <strain evidence="2 3">CGMCC 1.3239</strain>
    </source>
</reference>
<dbReference type="InterPro" id="IPR036259">
    <property type="entry name" value="MFS_trans_sf"/>
</dbReference>
<evidence type="ECO:0000256" key="1">
    <source>
        <dbReference type="SAM" id="Phobius"/>
    </source>
</evidence>
<evidence type="ECO:0000313" key="2">
    <source>
        <dbReference type="EMBL" id="MFC6754325.1"/>
    </source>
</evidence>
<proteinExistence type="predicted"/>
<gene>
    <name evidence="2" type="ORF">ACFQEU_12760</name>
</gene>
<dbReference type="EMBL" id="JBHSWW010000238">
    <property type="protein sequence ID" value="MFC6754325.1"/>
    <property type="molecule type" value="Genomic_DNA"/>
</dbReference>
<comment type="caution">
    <text evidence="2">The sequence shown here is derived from an EMBL/GenBank/DDBJ whole genome shotgun (WGS) entry which is preliminary data.</text>
</comment>
<feature type="non-terminal residue" evidence="2">
    <location>
        <position position="1"/>
    </location>
</feature>
<dbReference type="SUPFAM" id="SSF103473">
    <property type="entry name" value="MFS general substrate transporter"/>
    <property type="match status" value="1"/>
</dbReference>
<dbReference type="Proteomes" id="UP001596442">
    <property type="component" value="Unassembled WGS sequence"/>
</dbReference>
<sequence>AVGATGSVGGVDAETLLFGVVVAAFGLGSHGFQPVRSAYLMEVLPDRIAGGGLGVVRTLLMGAGALAPGVVGISADLVGFGPAFGLLAASMGAAAVLAAALWLSE</sequence>
<keyword evidence="1" id="KW-0812">Transmembrane</keyword>
<organism evidence="2 3">
    <name type="scientific">Halorubrum tibetense</name>
    <dbReference type="NCBI Taxonomy" id="175631"/>
    <lineage>
        <taxon>Archaea</taxon>
        <taxon>Methanobacteriati</taxon>
        <taxon>Methanobacteriota</taxon>
        <taxon>Stenosarchaea group</taxon>
        <taxon>Halobacteria</taxon>
        <taxon>Halobacteriales</taxon>
        <taxon>Haloferacaceae</taxon>
        <taxon>Halorubrum</taxon>
    </lineage>
</organism>
<keyword evidence="1" id="KW-0472">Membrane</keyword>
<dbReference type="AlphaFoldDB" id="A0ABD5SC59"/>
<accession>A0ABD5SC59</accession>
<dbReference type="Gene3D" id="1.20.1250.20">
    <property type="entry name" value="MFS general substrate transporter like domains"/>
    <property type="match status" value="1"/>
</dbReference>
<feature type="transmembrane region" description="Helical" evidence="1">
    <location>
        <begin position="48"/>
        <end position="71"/>
    </location>
</feature>
<keyword evidence="1" id="KW-1133">Transmembrane helix</keyword>
<feature type="transmembrane region" description="Helical" evidence="1">
    <location>
        <begin position="16"/>
        <end position="36"/>
    </location>
</feature>
<name>A0ABD5SC59_9EURY</name>
<evidence type="ECO:0000313" key="3">
    <source>
        <dbReference type="Proteomes" id="UP001596442"/>
    </source>
</evidence>
<keyword evidence="3" id="KW-1185">Reference proteome</keyword>
<feature type="transmembrane region" description="Helical" evidence="1">
    <location>
        <begin position="83"/>
        <end position="103"/>
    </location>
</feature>